<dbReference type="Gene3D" id="3.90.190.20">
    <property type="entry name" value="Mur ligase, C-terminal domain"/>
    <property type="match status" value="1"/>
</dbReference>
<dbReference type="GO" id="GO:0030632">
    <property type="term" value="P:D-alanine biosynthetic process"/>
    <property type="evidence" value="ECO:0007669"/>
    <property type="project" value="UniProtKB-UniRule"/>
</dbReference>
<feature type="active site" description="Proton acceptor; specific for D-alanine" evidence="5">
    <location>
        <position position="483"/>
    </location>
</feature>
<dbReference type="InterPro" id="IPR036565">
    <property type="entry name" value="Mur-like_cat_sf"/>
</dbReference>
<dbReference type="Gene3D" id="3.40.1190.10">
    <property type="entry name" value="Mur-like, catalytic domain"/>
    <property type="match status" value="1"/>
</dbReference>
<evidence type="ECO:0000256" key="1">
    <source>
        <dbReference type="ARBA" id="ARBA00000316"/>
    </source>
</evidence>
<dbReference type="Pfam" id="PF01168">
    <property type="entry name" value="Ala_racemase_N"/>
    <property type="match status" value="1"/>
</dbReference>
<dbReference type="InterPro" id="IPR011079">
    <property type="entry name" value="Ala_racemase_C"/>
</dbReference>
<evidence type="ECO:0000256" key="6">
    <source>
        <dbReference type="PIRSR" id="PIRSR600821-50"/>
    </source>
</evidence>
<comment type="caution">
    <text evidence="9">The sequence shown here is derived from an EMBL/GenBank/DDBJ whole genome shotgun (WGS) entry which is preliminary data.</text>
</comment>
<dbReference type="SUPFAM" id="SSF53244">
    <property type="entry name" value="MurD-like peptide ligases, peptide-binding domain"/>
    <property type="match status" value="1"/>
</dbReference>
<feature type="modified residue" description="N6-(pyridoxal phosphate)lysine" evidence="5 6">
    <location>
        <position position="483"/>
    </location>
</feature>
<accession>A0A164A6Z9</accession>
<proteinExistence type="inferred from homology"/>
<evidence type="ECO:0000259" key="8">
    <source>
        <dbReference type="SMART" id="SM01005"/>
    </source>
</evidence>
<feature type="domain" description="Alanine racemase C-terminal" evidence="8">
    <location>
        <begin position="688"/>
        <end position="812"/>
    </location>
</feature>
<dbReference type="SMART" id="SM01005">
    <property type="entry name" value="Ala_racemase_C"/>
    <property type="match status" value="1"/>
</dbReference>
<dbReference type="GO" id="GO:0047480">
    <property type="term" value="F:UDP-N-acetylmuramoyl-tripeptide-D-alanyl-D-alanine ligase activity"/>
    <property type="evidence" value="ECO:0007669"/>
    <property type="project" value="InterPro"/>
</dbReference>
<feature type="binding site" evidence="5 7">
    <location>
        <position position="581"/>
    </location>
    <ligand>
        <name>substrate</name>
    </ligand>
</feature>
<dbReference type="Proteomes" id="UP000076630">
    <property type="component" value="Unassembled WGS sequence"/>
</dbReference>
<dbReference type="SUPFAM" id="SSF53623">
    <property type="entry name" value="MurD-like peptide ligases, catalytic domain"/>
    <property type="match status" value="1"/>
</dbReference>
<dbReference type="OrthoDB" id="9801978at2"/>
<dbReference type="Pfam" id="PF01225">
    <property type="entry name" value="Mur_ligase"/>
    <property type="match status" value="1"/>
</dbReference>
<dbReference type="NCBIfam" id="NF008897">
    <property type="entry name" value="PRK11930.1"/>
    <property type="match status" value="1"/>
</dbReference>
<feature type="binding site" evidence="5 7">
    <location>
        <position position="758"/>
    </location>
    <ligand>
        <name>substrate</name>
    </ligand>
</feature>
<organism evidence="9 10">
    <name type="scientific">Myroides marinus</name>
    <dbReference type="NCBI Taxonomy" id="703342"/>
    <lineage>
        <taxon>Bacteria</taxon>
        <taxon>Pseudomonadati</taxon>
        <taxon>Bacteroidota</taxon>
        <taxon>Flavobacteriia</taxon>
        <taxon>Flavobacteriales</taxon>
        <taxon>Flavobacteriaceae</taxon>
        <taxon>Myroides</taxon>
    </lineage>
</organism>
<keyword evidence="3 5" id="KW-0663">Pyridoxal phosphate</keyword>
<evidence type="ECO:0000256" key="4">
    <source>
        <dbReference type="ARBA" id="ARBA00023235"/>
    </source>
</evidence>
<name>A0A164A6Z9_9FLAO</name>
<sequence>MKFNTDAFCSFIGADIIGNNKSEYVDITNISVDSRSLQNDQHTLFFALKGGNHDGHDYVDELVNKGVRYIVISDESKVHPTQGVLYFKVNNTLAALQSAAIFHRDSFDFPVIGITGSKGKTVVKEWLNYLLSEEYRIIKSPKSYNSQTGVPLSIFGMEEKHNLGIFEVGISTVGEMEKLAKVVKPTIGVFTALTEEHGEGFQSLEQKVSEKAKLFVNAEVVICELNELLLKYLSPITSVYTWSLSDVSANVYGQVTQSTLSIVVNQTDRFSVELPFTDDSSVRNIMTCISMMVYLGYTADTIAMRIIGLYPVELRMQVKNGVNNCTIIDDAYNADYQSLSIALDFLEKHKVSSSKTVILSDMFKSGFEVEEIYSQLKELLATHHITRIIGIGEHISKYLVGVSNAYLYKDTEEFLQKVSVEDFTDENILVKGARGFRFDRIVTMLEKKTHETVLEVNLTAMCHNLNFYRSKLKPETKIMVMVKAFGYGNGSYEIAKLLAHENVDYLGVAFADEGIELRKAGVNTKIIVMNPEINAFSAMIAYDLEPEVYSVRELNAFLKVARERNCYEYPIHIKLDTGMHRHGFLTGDLDELIEVLRHTNVVEVKSIFSHLSSSDMPEYTDFTLGQIDMFTQNSDKLMQELDINPIRHILNTSGIFHFTAYQFDMVRLGIGLYGVGNDKEEMQQLANVSTLKTRIMQIKEINDADSIGYGRRFRSQGRTRIATVPIGYADGVHRSWGAGVGYVLVNGQKAEITGSICMDMLMINVTNINCEENDEVIIFGKDLPVTIIAEKINTIPYEILTSIALRVKRIFFVE</sequence>
<dbReference type="Gene3D" id="2.40.37.10">
    <property type="entry name" value="Lyase, Ornithine Decarboxylase, Chain A, domain 1"/>
    <property type="match status" value="1"/>
</dbReference>
<dbReference type="InterPro" id="IPR036615">
    <property type="entry name" value="Mur_ligase_C_dom_sf"/>
</dbReference>
<dbReference type="InterPro" id="IPR000713">
    <property type="entry name" value="Mur_ligase_N"/>
</dbReference>
<evidence type="ECO:0000313" key="10">
    <source>
        <dbReference type="Proteomes" id="UP000076630"/>
    </source>
</evidence>
<dbReference type="GO" id="GO:0030170">
    <property type="term" value="F:pyridoxal phosphate binding"/>
    <property type="evidence" value="ECO:0007669"/>
    <property type="project" value="UniProtKB-UniRule"/>
</dbReference>
<protein>
    <recommendedName>
        <fullName evidence="5">Alanine racemase</fullName>
        <ecNumber evidence="5">5.1.1.1</ecNumber>
    </recommendedName>
</protein>
<dbReference type="Pfam" id="PF00842">
    <property type="entry name" value="Ala_racemase_C"/>
    <property type="match status" value="1"/>
</dbReference>
<dbReference type="GO" id="GO:0071555">
    <property type="term" value="P:cell wall organization"/>
    <property type="evidence" value="ECO:0007669"/>
    <property type="project" value="InterPro"/>
</dbReference>
<comment type="cofactor">
    <cofactor evidence="2 5 6">
        <name>pyridoxal 5'-phosphate</name>
        <dbReference type="ChEBI" id="CHEBI:597326"/>
    </cofactor>
</comment>
<dbReference type="EC" id="5.1.1.1" evidence="5"/>
<dbReference type="SUPFAM" id="SSF63418">
    <property type="entry name" value="MurE/MurF N-terminal domain"/>
    <property type="match status" value="1"/>
</dbReference>
<evidence type="ECO:0000256" key="5">
    <source>
        <dbReference type="HAMAP-Rule" id="MF_01201"/>
    </source>
</evidence>
<evidence type="ECO:0000256" key="7">
    <source>
        <dbReference type="PIRSR" id="PIRSR600821-52"/>
    </source>
</evidence>
<dbReference type="GO" id="GO:0008784">
    <property type="term" value="F:alanine racemase activity"/>
    <property type="evidence" value="ECO:0007669"/>
    <property type="project" value="UniProtKB-UniRule"/>
</dbReference>
<dbReference type="RefSeq" id="WP_038984976.1">
    <property type="nucleotide sequence ID" value="NZ_JWJO01000009.1"/>
</dbReference>
<dbReference type="SUPFAM" id="SSF50621">
    <property type="entry name" value="Alanine racemase C-terminal domain-like"/>
    <property type="match status" value="1"/>
</dbReference>
<dbReference type="UniPathway" id="UPA00042">
    <property type="reaction ID" value="UER00497"/>
</dbReference>
<dbReference type="InterPro" id="IPR029066">
    <property type="entry name" value="PLP-binding_barrel"/>
</dbReference>
<reference evidence="9 10" key="1">
    <citation type="submission" date="2016-01" db="EMBL/GenBank/DDBJ databases">
        <title>Whole genome sequencing of Myroides marinus L41.</title>
        <authorList>
            <person name="Hong K.W."/>
        </authorList>
    </citation>
    <scope>NUCLEOTIDE SEQUENCE [LARGE SCALE GENOMIC DNA]</scope>
    <source>
        <strain evidence="9 10">L41</strain>
    </source>
</reference>
<feature type="active site" description="Proton acceptor; specific for L-alanine" evidence="5">
    <location>
        <position position="709"/>
    </location>
</feature>
<dbReference type="SUPFAM" id="SSF51419">
    <property type="entry name" value="PLP-binding barrel"/>
    <property type="match status" value="1"/>
</dbReference>
<comment type="function">
    <text evidence="5">Catalyzes the interconversion of L-alanine and D-alanine. May also act on other amino acids.</text>
</comment>
<dbReference type="PRINTS" id="PR00992">
    <property type="entry name" value="ALARACEMASE"/>
</dbReference>
<keyword evidence="10" id="KW-1185">Reference proteome</keyword>
<dbReference type="AlphaFoldDB" id="A0A164A6Z9"/>
<gene>
    <name evidence="9" type="ORF">AV926_05795</name>
</gene>
<evidence type="ECO:0000256" key="3">
    <source>
        <dbReference type="ARBA" id="ARBA00022898"/>
    </source>
</evidence>
<dbReference type="PANTHER" id="PTHR30511:SF0">
    <property type="entry name" value="ALANINE RACEMASE, CATABOLIC-RELATED"/>
    <property type="match status" value="1"/>
</dbReference>
<dbReference type="PANTHER" id="PTHR30511">
    <property type="entry name" value="ALANINE RACEMASE"/>
    <property type="match status" value="1"/>
</dbReference>
<dbReference type="InterPro" id="IPR035911">
    <property type="entry name" value="MurE/MurF_N"/>
</dbReference>
<evidence type="ECO:0000313" key="9">
    <source>
        <dbReference type="EMBL" id="KZE83058.1"/>
    </source>
</evidence>
<comment type="similarity">
    <text evidence="5">Belongs to the alanine racemase family.</text>
</comment>
<dbReference type="InterPro" id="IPR013221">
    <property type="entry name" value="Mur_ligase_cen"/>
</dbReference>
<dbReference type="FunFam" id="3.20.20.10:FF:000002">
    <property type="entry name" value="Alanine racemase"/>
    <property type="match status" value="1"/>
</dbReference>
<dbReference type="InterPro" id="IPR009006">
    <property type="entry name" value="Ala_racemase/Decarboxylase_C"/>
</dbReference>
<dbReference type="GO" id="GO:0005829">
    <property type="term" value="C:cytosol"/>
    <property type="evidence" value="ECO:0007669"/>
    <property type="project" value="TreeGrafter"/>
</dbReference>
<keyword evidence="4 5" id="KW-0413">Isomerase</keyword>
<dbReference type="InterPro" id="IPR005863">
    <property type="entry name" value="UDP-N-AcMur_synth"/>
</dbReference>
<dbReference type="NCBIfam" id="TIGR00492">
    <property type="entry name" value="alr"/>
    <property type="match status" value="1"/>
</dbReference>
<dbReference type="Gene3D" id="3.40.1390.10">
    <property type="entry name" value="MurE/MurF, N-terminal domain"/>
    <property type="match status" value="1"/>
</dbReference>
<dbReference type="InterPro" id="IPR001608">
    <property type="entry name" value="Ala_racemase_N"/>
</dbReference>
<dbReference type="Pfam" id="PF08245">
    <property type="entry name" value="Mur_ligase_M"/>
    <property type="match status" value="1"/>
</dbReference>
<dbReference type="InterPro" id="IPR000821">
    <property type="entry name" value="Ala_racemase"/>
</dbReference>
<dbReference type="CDD" id="cd00430">
    <property type="entry name" value="PLPDE_III_AR"/>
    <property type="match status" value="1"/>
</dbReference>
<dbReference type="NCBIfam" id="TIGR01143">
    <property type="entry name" value="murF"/>
    <property type="match status" value="1"/>
</dbReference>
<comment type="catalytic activity">
    <reaction evidence="1 5">
        <text>L-alanine = D-alanine</text>
        <dbReference type="Rhea" id="RHEA:20249"/>
        <dbReference type="ChEBI" id="CHEBI:57416"/>
        <dbReference type="ChEBI" id="CHEBI:57972"/>
        <dbReference type="EC" id="5.1.1.1"/>
    </reaction>
</comment>
<evidence type="ECO:0000256" key="2">
    <source>
        <dbReference type="ARBA" id="ARBA00001933"/>
    </source>
</evidence>
<dbReference type="Gene3D" id="3.20.20.10">
    <property type="entry name" value="Alanine racemase"/>
    <property type="match status" value="1"/>
</dbReference>
<dbReference type="HAMAP" id="MF_01201">
    <property type="entry name" value="Ala_racemase"/>
    <property type="match status" value="1"/>
</dbReference>
<dbReference type="GO" id="GO:0005524">
    <property type="term" value="F:ATP binding"/>
    <property type="evidence" value="ECO:0007669"/>
    <property type="project" value="InterPro"/>
</dbReference>
<dbReference type="EMBL" id="LQNU01000041">
    <property type="protein sequence ID" value="KZE83058.1"/>
    <property type="molecule type" value="Genomic_DNA"/>
</dbReference>
<comment type="pathway">
    <text evidence="5">Amino-acid biosynthesis; D-alanine biosynthesis; D-alanine from L-alanine: step 1/1.</text>
</comment>